<protein>
    <submittedName>
        <fullName evidence="6">DoxX family membrane protein</fullName>
    </submittedName>
</protein>
<proteinExistence type="predicted"/>
<comment type="subcellular location">
    <subcellularLocation>
        <location evidence="1">Membrane</location>
        <topology evidence="1">Multi-pass membrane protein</topology>
    </subcellularLocation>
</comment>
<gene>
    <name evidence="6" type="ORF">K0B96_00500</name>
</gene>
<evidence type="ECO:0000313" key="6">
    <source>
        <dbReference type="EMBL" id="QYM79127.1"/>
    </source>
</evidence>
<keyword evidence="7" id="KW-1185">Reference proteome</keyword>
<evidence type="ECO:0000256" key="2">
    <source>
        <dbReference type="ARBA" id="ARBA00022692"/>
    </source>
</evidence>
<evidence type="ECO:0000313" key="7">
    <source>
        <dbReference type="Proteomes" id="UP000825051"/>
    </source>
</evidence>
<feature type="transmembrane region" description="Helical" evidence="5">
    <location>
        <begin position="38"/>
        <end position="61"/>
    </location>
</feature>
<dbReference type="EMBL" id="CP080507">
    <property type="protein sequence ID" value="QYM79127.1"/>
    <property type="molecule type" value="Genomic_DNA"/>
</dbReference>
<dbReference type="AlphaFoldDB" id="A0A8F9TX25"/>
<dbReference type="InterPro" id="IPR032808">
    <property type="entry name" value="DoxX"/>
</dbReference>
<feature type="transmembrane region" description="Helical" evidence="5">
    <location>
        <begin position="68"/>
        <end position="88"/>
    </location>
</feature>
<sequence>MRASSLPYGRWLLGLFFIAAGANHFLHPQPYLAMMPPWLPAPGALLAISGLAEILGGLGVFLPATRRLAGWGLLALLVAVFPANVHVALHGWPGVDLPRWVLWARLPFQLLFAWWIWRTCLSRRAAPRR</sequence>
<organism evidence="6 7">
    <name type="scientific">Horticoccus luteus</name>
    <dbReference type="NCBI Taxonomy" id="2862869"/>
    <lineage>
        <taxon>Bacteria</taxon>
        <taxon>Pseudomonadati</taxon>
        <taxon>Verrucomicrobiota</taxon>
        <taxon>Opitutia</taxon>
        <taxon>Opitutales</taxon>
        <taxon>Opitutaceae</taxon>
        <taxon>Horticoccus</taxon>
    </lineage>
</organism>
<evidence type="ECO:0000256" key="3">
    <source>
        <dbReference type="ARBA" id="ARBA00022989"/>
    </source>
</evidence>
<reference evidence="6" key="1">
    <citation type="submission" date="2021-08" db="EMBL/GenBank/DDBJ databases">
        <title>Genome of a novel bacterium of the phylum Verrucomicrobia, Oleiharenicola sp. KSB-15.</title>
        <authorList>
            <person name="Chung J.-H."/>
            <person name="Ahn J.-H."/>
            <person name="Yoon Y."/>
            <person name="Kim D.-Y."/>
            <person name="An S.-H."/>
            <person name="Park I."/>
            <person name="Yeon J."/>
        </authorList>
    </citation>
    <scope>NUCLEOTIDE SEQUENCE</scope>
    <source>
        <strain evidence="6">KSB-15</strain>
    </source>
</reference>
<evidence type="ECO:0000256" key="4">
    <source>
        <dbReference type="ARBA" id="ARBA00023136"/>
    </source>
</evidence>
<evidence type="ECO:0000256" key="1">
    <source>
        <dbReference type="ARBA" id="ARBA00004141"/>
    </source>
</evidence>
<dbReference type="KEGG" id="ole:K0B96_00500"/>
<dbReference type="PANTHER" id="PTHR36974">
    <property type="entry name" value="MEMBRANE PROTEIN-RELATED"/>
    <property type="match status" value="1"/>
</dbReference>
<keyword evidence="4 5" id="KW-0472">Membrane</keyword>
<dbReference type="Pfam" id="PF07681">
    <property type="entry name" value="DoxX"/>
    <property type="match status" value="1"/>
</dbReference>
<dbReference type="RefSeq" id="WP_220162583.1">
    <property type="nucleotide sequence ID" value="NZ_CP080507.1"/>
</dbReference>
<keyword evidence="3 5" id="KW-1133">Transmembrane helix</keyword>
<keyword evidence="2 5" id="KW-0812">Transmembrane</keyword>
<dbReference type="GO" id="GO:0016020">
    <property type="term" value="C:membrane"/>
    <property type="evidence" value="ECO:0007669"/>
    <property type="project" value="UniProtKB-SubCell"/>
</dbReference>
<name>A0A8F9TX25_9BACT</name>
<accession>A0A8F9TX25</accession>
<dbReference type="Proteomes" id="UP000825051">
    <property type="component" value="Chromosome"/>
</dbReference>
<feature type="transmembrane region" description="Helical" evidence="5">
    <location>
        <begin position="100"/>
        <end position="121"/>
    </location>
</feature>
<dbReference type="PANTHER" id="PTHR36974:SF1">
    <property type="entry name" value="DOXX FAMILY MEMBRANE PROTEIN"/>
    <property type="match status" value="1"/>
</dbReference>
<evidence type="ECO:0000256" key="5">
    <source>
        <dbReference type="SAM" id="Phobius"/>
    </source>
</evidence>